<accession>A0A3N1NVI3</accession>
<reference evidence="7 8" key="1">
    <citation type="submission" date="2018-11" db="EMBL/GenBank/DDBJ databases">
        <title>Genomic Encyclopedia of Type Strains, Phase IV (KMG-IV): sequencing the most valuable type-strain genomes for metagenomic binning, comparative biology and taxonomic classification.</title>
        <authorList>
            <person name="Goeker M."/>
        </authorList>
    </citation>
    <scope>NUCLEOTIDE SEQUENCE [LARGE SCALE GENOMIC DNA]</scope>
    <source>
        <strain evidence="7 8">DSM 16974</strain>
    </source>
</reference>
<feature type="domain" description="Gp5/Type VI secretion system Vgr protein OB-fold" evidence="5">
    <location>
        <begin position="381"/>
        <end position="448"/>
    </location>
</feature>
<dbReference type="RefSeq" id="WP_123639116.1">
    <property type="nucleotide sequence ID" value="NZ_RJUK01000002.1"/>
</dbReference>
<sequence length="660" mass="74130">MGQLTQENRQVAISDFSLGSDTFLVKRLSGKESVSGLFEFHVTLMSEKLDIRADDVMGKLGHVSLKSENGREFSGHIARFVAGEVQGNNLRTYEIVLRPWFSFLRHTVNSRIFQNKTTKDIVSQIFSEQGLQDFDFRAQPGSTREYCVQRNESDLHFVCRLLEEDGISYFFEHAGGKHKLILVDQASAFPAMDESQLEYSPGSNPGARIHRWQHRYQYRTGQWTLNDFDFSTPEKSLLNNSQGQNGFAHNGQFEHYEYPGFYHAGDAESVPRIRMQAEELDRSVVSGSSDYPQMVAGGKFALAKHESSLEKGAYILLEVHHEVVEDTQTTGEGQAQSYTNDFICVPADTAIRPKVVHQRPVMKGPETAWVVGPEGEEIYIDELGRIKVKFHWDRDDERHEKSSCFLRVAQSWAGNQWGASFIPRIGQEVVVDFLNGDPDRPLVTGSVYNSKNRPVYTSKTQSGIKTRSTQKGTSDNYNELRFEDKKGAEQILLHAEKDYDVEVENNQTLTVDNDRTKTVRNDETSLIENDRKKTVNNNQSETIGKDKSIDVGENHRETIGASKQLEVKKDHTETIGNNMVISVKNNLTESVEGEYRESVTKQYGLSAKSISLQADDEITLKTGSAMIQLKSNGDITISGANINVKGSGNVVLKGSKVTSN</sequence>
<dbReference type="PANTHER" id="PTHR32305">
    <property type="match status" value="1"/>
</dbReference>
<evidence type="ECO:0000256" key="4">
    <source>
        <dbReference type="SAM" id="MobiDB-lite"/>
    </source>
</evidence>
<comment type="similarity">
    <text evidence="2">Belongs to the VgrG protein family.</text>
</comment>
<organism evidence="7 8">
    <name type="scientific">Marinimicrobium koreense</name>
    <dbReference type="NCBI Taxonomy" id="306545"/>
    <lineage>
        <taxon>Bacteria</taxon>
        <taxon>Pseudomonadati</taxon>
        <taxon>Pseudomonadota</taxon>
        <taxon>Gammaproteobacteria</taxon>
        <taxon>Cellvibrionales</taxon>
        <taxon>Cellvibrionaceae</taxon>
        <taxon>Marinimicrobium</taxon>
    </lineage>
</organism>
<dbReference type="InterPro" id="IPR006533">
    <property type="entry name" value="T6SS_Vgr_RhsGE"/>
</dbReference>
<evidence type="ECO:0000313" key="8">
    <source>
        <dbReference type="Proteomes" id="UP000273643"/>
    </source>
</evidence>
<dbReference type="InterPro" id="IPR050708">
    <property type="entry name" value="T6SS_VgrG/RHS"/>
</dbReference>
<dbReference type="InterPro" id="IPR054030">
    <property type="entry name" value="Gp5_Vgr_C"/>
</dbReference>
<dbReference type="InterPro" id="IPR017847">
    <property type="entry name" value="T6SS_RhsGE_Vgr_subset"/>
</dbReference>
<dbReference type="EMBL" id="RJUK01000002">
    <property type="protein sequence ID" value="ROQ18500.1"/>
    <property type="molecule type" value="Genomic_DNA"/>
</dbReference>
<keyword evidence="8" id="KW-1185">Reference proteome</keyword>
<dbReference type="Gene3D" id="2.30.110.50">
    <property type="match status" value="1"/>
</dbReference>
<evidence type="ECO:0000259" key="6">
    <source>
        <dbReference type="Pfam" id="PF22178"/>
    </source>
</evidence>
<dbReference type="GO" id="GO:0005576">
    <property type="term" value="C:extracellular region"/>
    <property type="evidence" value="ECO:0007669"/>
    <property type="project" value="UniProtKB-SubCell"/>
</dbReference>
<keyword evidence="3" id="KW-0964">Secreted</keyword>
<dbReference type="PANTHER" id="PTHR32305:SF15">
    <property type="entry name" value="PROTEIN RHSA-RELATED"/>
    <property type="match status" value="1"/>
</dbReference>
<dbReference type="NCBIfam" id="TIGR01646">
    <property type="entry name" value="vgr_GE"/>
    <property type="match status" value="1"/>
</dbReference>
<dbReference type="AlphaFoldDB" id="A0A3N1NVI3"/>
<feature type="region of interest" description="Disordered" evidence="4">
    <location>
        <begin position="453"/>
        <end position="475"/>
    </location>
</feature>
<dbReference type="Pfam" id="PF22178">
    <property type="entry name" value="Gp5_trimer_C"/>
    <property type="match status" value="1"/>
</dbReference>
<feature type="domain" description="Gp5/Type VI secretion system Vgr C-terminal trimerisation" evidence="6">
    <location>
        <begin position="462"/>
        <end position="567"/>
    </location>
</feature>
<dbReference type="Pfam" id="PF05954">
    <property type="entry name" value="Phage_GPD"/>
    <property type="match status" value="1"/>
</dbReference>
<dbReference type="NCBIfam" id="TIGR03361">
    <property type="entry name" value="VI_Rhs_Vgr"/>
    <property type="match status" value="1"/>
</dbReference>
<dbReference type="SUPFAM" id="SSF69349">
    <property type="entry name" value="Phage fibre proteins"/>
    <property type="match status" value="1"/>
</dbReference>
<evidence type="ECO:0000313" key="7">
    <source>
        <dbReference type="EMBL" id="ROQ18500.1"/>
    </source>
</evidence>
<dbReference type="Gene3D" id="3.55.50.10">
    <property type="entry name" value="Baseplate protein-like domains"/>
    <property type="match status" value="1"/>
</dbReference>
<dbReference type="InterPro" id="IPR006531">
    <property type="entry name" value="Gp5/Vgr_OB"/>
</dbReference>
<evidence type="ECO:0000259" key="5">
    <source>
        <dbReference type="Pfam" id="PF04717"/>
    </source>
</evidence>
<comment type="caution">
    <text evidence="7">The sequence shown here is derived from an EMBL/GenBank/DDBJ whole genome shotgun (WGS) entry which is preliminary data.</text>
</comment>
<evidence type="ECO:0000256" key="1">
    <source>
        <dbReference type="ARBA" id="ARBA00004613"/>
    </source>
</evidence>
<name>A0A3N1NVI3_9GAMM</name>
<dbReference type="OrthoDB" id="9762420at2"/>
<dbReference type="Pfam" id="PF04717">
    <property type="entry name" value="Phage_base_V"/>
    <property type="match status" value="1"/>
</dbReference>
<dbReference type="SUPFAM" id="SSF69255">
    <property type="entry name" value="gp5 N-terminal domain-like"/>
    <property type="match status" value="1"/>
</dbReference>
<evidence type="ECO:0000256" key="3">
    <source>
        <dbReference type="ARBA" id="ARBA00022525"/>
    </source>
</evidence>
<dbReference type="InterPro" id="IPR037026">
    <property type="entry name" value="Vgr_OB-fold_dom_sf"/>
</dbReference>
<proteinExistence type="inferred from homology"/>
<gene>
    <name evidence="7" type="ORF">EDC38_2727</name>
</gene>
<dbReference type="Gene3D" id="2.40.50.230">
    <property type="entry name" value="Gp5 N-terminal domain"/>
    <property type="match status" value="1"/>
</dbReference>
<dbReference type="Gene3D" id="4.10.220.110">
    <property type="match status" value="1"/>
</dbReference>
<comment type="subcellular location">
    <subcellularLocation>
        <location evidence="1">Secreted</location>
    </subcellularLocation>
</comment>
<protein>
    <submittedName>
        <fullName evidence="7">Type VI secretion system secreted protein VgrG</fullName>
    </submittedName>
</protein>
<dbReference type="SUPFAM" id="SSF69279">
    <property type="entry name" value="Phage tail proteins"/>
    <property type="match status" value="2"/>
</dbReference>
<evidence type="ECO:0000256" key="2">
    <source>
        <dbReference type="ARBA" id="ARBA00005558"/>
    </source>
</evidence>
<dbReference type="Proteomes" id="UP000273643">
    <property type="component" value="Unassembled WGS sequence"/>
</dbReference>